<evidence type="ECO:0000256" key="3">
    <source>
        <dbReference type="ARBA" id="ARBA00022816"/>
    </source>
</evidence>
<protein>
    <recommendedName>
        <fullName evidence="8">Nuclear pore complex protein</fullName>
    </recommendedName>
</protein>
<organism evidence="9 10">
    <name type="scientific">Xenotaenia resolanae</name>
    <dbReference type="NCBI Taxonomy" id="208358"/>
    <lineage>
        <taxon>Eukaryota</taxon>
        <taxon>Metazoa</taxon>
        <taxon>Chordata</taxon>
        <taxon>Craniata</taxon>
        <taxon>Vertebrata</taxon>
        <taxon>Euteleostomi</taxon>
        <taxon>Actinopterygii</taxon>
        <taxon>Neopterygii</taxon>
        <taxon>Teleostei</taxon>
        <taxon>Neoteleostei</taxon>
        <taxon>Acanthomorphata</taxon>
        <taxon>Ovalentaria</taxon>
        <taxon>Atherinomorphae</taxon>
        <taxon>Cyprinodontiformes</taxon>
        <taxon>Goodeidae</taxon>
        <taxon>Xenotaenia</taxon>
    </lineage>
</organism>
<proteinExistence type="inferred from homology"/>
<dbReference type="Proteomes" id="UP001444071">
    <property type="component" value="Unassembled WGS sequence"/>
</dbReference>
<evidence type="ECO:0000256" key="4">
    <source>
        <dbReference type="ARBA" id="ARBA00022927"/>
    </source>
</evidence>
<keyword evidence="2 8" id="KW-0813">Transport</keyword>
<evidence type="ECO:0000256" key="7">
    <source>
        <dbReference type="ARBA" id="ARBA00023242"/>
    </source>
</evidence>
<evidence type="ECO:0000256" key="2">
    <source>
        <dbReference type="ARBA" id="ARBA00022448"/>
    </source>
</evidence>
<evidence type="ECO:0000256" key="5">
    <source>
        <dbReference type="ARBA" id="ARBA00023010"/>
    </source>
</evidence>
<sequence length="138" mass="15801">MKTDVIDWLLFDPAHRAEALKQSNAIMRKFLALQKHDAAKAVFSKVPEDSMREIYSQWTGVGQTTPLPAEDENAIREHLCIRAYLEAHEAFTDWFSHSSSAPQKPALAPEAKFTERVANEMKEKEYQVHTMIERLLSS</sequence>
<evidence type="ECO:0000256" key="1">
    <source>
        <dbReference type="ARBA" id="ARBA00009510"/>
    </source>
</evidence>
<evidence type="ECO:0000256" key="6">
    <source>
        <dbReference type="ARBA" id="ARBA00023132"/>
    </source>
</evidence>
<comment type="function">
    <text evidence="8">Functions as a component of the nuclear pore complex (NPC).</text>
</comment>
<comment type="caution">
    <text evidence="9">The sequence shown here is derived from an EMBL/GenBank/DDBJ whole genome shotgun (WGS) entry which is preliminary data.</text>
</comment>
<comment type="subunit">
    <text evidence="8">Part of the nuclear pore complex (NPC).</text>
</comment>
<name>A0ABV0WGU4_9TELE</name>
<dbReference type="Pfam" id="PF04121">
    <property type="entry name" value="Nup84_Nup100"/>
    <property type="match status" value="1"/>
</dbReference>
<accession>A0ABV0WGU4</accession>
<gene>
    <name evidence="9" type="ORF">XENORESO_014841</name>
</gene>
<keyword evidence="10" id="KW-1185">Reference proteome</keyword>
<keyword evidence="4" id="KW-0653">Protein transport</keyword>
<comment type="similarity">
    <text evidence="1 8">Belongs to the nucleoporin Nup84/Nup107 family.</text>
</comment>
<keyword evidence="8" id="KW-0472">Membrane</keyword>
<dbReference type="Gene3D" id="1.20.190.50">
    <property type="match status" value="1"/>
</dbReference>
<keyword evidence="6 8" id="KW-0906">Nuclear pore complex</keyword>
<keyword evidence="5 8" id="KW-0811">Translocation</keyword>
<evidence type="ECO:0000313" key="10">
    <source>
        <dbReference type="Proteomes" id="UP001444071"/>
    </source>
</evidence>
<dbReference type="PANTHER" id="PTHR13003">
    <property type="entry name" value="NUP107-RELATED"/>
    <property type="match status" value="1"/>
</dbReference>
<dbReference type="PANTHER" id="PTHR13003:SF2">
    <property type="entry name" value="NUCLEAR PORE COMPLEX PROTEIN NUP107"/>
    <property type="match status" value="1"/>
</dbReference>
<dbReference type="InterPro" id="IPR007252">
    <property type="entry name" value="Nup84/Nup107"/>
</dbReference>
<keyword evidence="3" id="KW-0509">mRNA transport</keyword>
<evidence type="ECO:0000313" key="9">
    <source>
        <dbReference type="EMBL" id="MEQ2268033.1"/>
    </source>
</evidence>
<comment type="subcellular location">
    <subcellularLocation>
        <location evidence="8">Nucleus</location>
        <location evidence="8">Nuclear pore complex</location>
    </subcellularLocation>
    <subcellularLocation>
        <location evidence="8">Nucleus membrane</location>
    </subcellularLocation>
</comment>
<dbReference type="EMBL" id="JAHRIM010044482">
    <property type="protein sequence ID" value="MEQ2268033.1"/>
    <property type="molecule type" value="Genomic_DNA"/>
</dbReference>
<evidence type="ECO:0000256" key="8">
    <source>
        <dbReference type="RuleBase" id="RU365072"/>
    </source>
</evidence>
<keyword evidence="7 8" id="KW-0539">Nucleus</keyword>
<reference evidence="9 10" key="1">
    <citation type="submission" date="2021-06" db="EMBL/GenBank/DDBJ databases">
        <authorList>
            <person name="Palmer J.M."/>
        </authorList>
    </citation>
    <scope>NUCLEOTIDE SEQUENCE [LARGE SCALE GENOMIC DNA]</scope>
    <source>
        <strain evidence="9 10">XR_2019</strain>
        <tissue evidence="9">Muscle</tissue>
    </source>
</reference>